<dbReference type="InterPro" id="IPR001279">
    <property type="entry name" value="Metallo-B-lactamas"/>
</dbReference>
<dbReference type="RefSeq" id="WP_161901386.1">
    <property type="nucleotide sequence ID" value="NZ_MAEL01000023.1"/>
</dbReference>
<gene>
    <name evidence="3" type="ORF">BAU17_04705</name>
</gene>
<keyword evidence="1" id="KW-1133">Transmembrane helix</keyword>
<accession>A0ABQ6Z1P8</accession>
<keyword evidence="1" id="KW-0812">Transmembrane</keyword>
<dbReference type="Pfam" id="PF00753">
    <property type="entry name" value="Lactamase_B"/>
    <property type="match status" value="1"/>
</dbReference>
<evidence type="ECO:0000313" key="4">
    <source>
        <dbReference type="Proteomes" id="UP000782705"/>
    </source>
</evidence>
<feature type="transmembrane region" description="Helical" evidence="1">
    <location>
        <begin position="12"/>
        <end position="31"/>
    </location>
</feature>
<evidence type="ECO:0000256" key="1">
    <source>
        <dbReference type="SAM" id="Phobius"/>
    </source>
</evidence>
<dbReference type="InterPro" id="IPR035681">
    <property type="entry name" value="ComA-like_MBL"/>
</dbReference>
<dbReference type="Proteomes" id="UP000782705">
    <property type="component" value="Unassembled WGS sequence"/>
</dbReference>
<reference evidence="3 4" key="1">
    <citation type="submission" date="2016-06" db="EMBL/GenBank/DDBJ databases">
        <title>Four novel species of enterococci isolated from chicken manure.</title>
        <authorList>
            <person name="Van Tyne D."/>
        </authorList>
    </citation>
    <scope>NUCLEOTIDE SEQUENCE [LARGE SCALE GENOMIC DNA]</scope>
    <source>
        <strain evidence="3 4">CU12B</strain>
    </source>
</reference>
<dbReference type="SUPFAM" id="SSF56281">
    <property type="entry name" value="Metallo-hydrolase/oxidoreductase"/>
    <property type="match status" value="1"/>
</dbReference>
<evidence type="ECO:0000259" key="2">
    <source>
        <dbReference type="Pfam" id="PF00753"/>
    </source>
</evidence>
<comment type="caution">
    <text evidence="3">The sequence shown here is derived from an EMBL/GenBank/DDBJ whole genome shotgun (WGS) entry which is preliminary data.</text>
</comment>
<organism evidence="3 4">
    <name type="scientific">Candidatus Enterococcus willemsii</name>
    <dbReference type="NCBI Taxonomy" id="1857215"/>
    <lineage>
        <taxon>Bacteria</taxon>
        <taxon>Bacillati</taxon>
        <taxon>Bacillota</taxon>
        <taxon>Bacilli</taxon>
        <taxon>Lactobacillales</taxon>
        <taxon>Enterococcaceae</taxon>
        <taxon>Enterococcus</taxon>
    </lineage>
</organism>
<sequence length="282" mass="31872">MRTIKKVAKFNLVSLRFILFIVILGGAYLIIRYKDTFNNQLPVDVYYLQTKNEANITLIQQGEKAILIDTGEQKDQKELLAFLNEKKVTKIDDLIITHPDKDHIGNAATILETLDVAHVIMPYYGKENKDLEQVTSEVERQGISLTYPSRPRNFTVGGLHVTIYPPLEKHYKKDNNYSLGILLKHQKVNFLFVGDSESKRLQELMAVNWPAIDAYLVAHHGRANLSSEGFINQIQPKIAVTTADANDQEVQQALDAIGTKMYFTMNGTVHLSSDGKTLVVKE</sequence>
<dbReference type="PANTHER" id="PTHR30619">
    <property type="entry name" value="DNA INTERNALIZATION/COMPETENCE PROTEIN COMEC/REC2"/>
    <property type="match status" value="1"/>
</dbReference>
<name>A0ABQ6Z1P8_9ENTE</name>
<evidence type="ECO:0000313" key="3">
    <source>
        <dbReference type="EMBL" id="KAF1305080.1"/>
    </source>
</evidence>
<dbReference type="PANTHER" id="PTHR30619:SF1">
    <property type="entry name" value="RECOMBINATION PROTEIN 2"/>
    <property type="match status" value="1"/>
</dbReference>
<keyword evidence="1" id="KW-0472">Membrane</keyword>
<proteinExistence type="predicted"/>
<keyword evidence="4" id="KW-1185">Reference proteome</keyword>
<feature type="domain" description="Metallo-beta-lactamase" evidence="2">
    <location>
        <begin position="54"/>
        <end position="240"/>
    </location>
</feature>
<protein>
    <recommendedName>
        <fullName evidence="2">Metallo-beta-lactamase domain-containing protein</fullName>
    </recommendedName>
</protein>
<dbReference type="InterPro" id="IPR036866">
    <property type="entry name" value="RibonucZ/Hydroxyglut_hydro"/>
</dbReference>
<dbReference type="CDD" id="cd07731">
    <property type="entry name" value="ComA-like_MBL-fold"/>
    <property type="match status" value="1"/>
</dbReference>
<dbReference type="EMBL" id="MAEL01000023">
    <property type="protein sequence ID" value="KAF1305080.1"/>
    <property type="molecule type" value="Genomic_DNA"/>
</dbReference>
<dbReference type="InterPro" id="IPR052159">
    <property type="entry name" value="Competence_DNA_uptake"/>
</dbReference>
<dbReference type="Gene3D" id="3.60.15.10">
    <property type="entry name" value="Ribonuclease Z/Hydroxyacylglutathione hydrolase-like"/>
    <property type="match status" value="1"/>
</dbReference>